<dbReference type="STRING" id="1936003.STSP2_01374"/>
<dbReference type="SUPFAM" id="SSF50447">
    <property type="entry name" value="Translation proteins"/>
    <property type="match status" value="1"/>
</dbReference>
<evidence type="ECO:0000313" key="8">
    <source>
        <dbReference type="Proteomes" id="UP000189674"/>
    </source>
</evidence>
<dbReference type="InterPro" id="IPR009000">
    <property type="entry name" value="Transl_B-barrel_sf"/>
</dbReference>
<protein>
    <submittedName>
        <fullName evidence="7">SelB translation factor</fullName>
    </submittedName>
</protein>
<dbReference type="GO" id="GO:0003723">
    <property type="term" value="F:RNA binding"/>
    <property type="evidence" value="ECO:0007669"/>
    <property type="project" value="InterPro"/>
</dbReference>
<keyword evidence="2" id="KW-0963">Cytoplasm</keyword>
<comment type="subcellular location">
    <subcellularLocation>
        <location evidence="1">Cytoplasm</location>
    </subcellularLocation>
</comment>
<sequence length="637" mass="69932">MSSSQINITLGTAGHIDHGKTALIKLLTGCETDRLKAEKDRGMSIELGFAPCTISDLEVGIVDVPGHENFIKTMVAGATGIDAVIFVIAADDGVMPQTREHLDILTILGVSHGIIALTKVDTVDDELRDLVADDVRNFITGTFLENAPILPVSSITGQGFDAFYGSLREMVSRVTPKPSDGIFRVPVENVFSVKGYGSVITGIPVAGSASIGDELIILPQDETGRIKAAQVYSKPAQKAQTGQCAAINVPQWDYKAISRGDVATVPGYFEPAHFYLAKMSLIPHVGHKLKTGSQLKLHTGTSEHTAKIYLMEDNTLQPGTETLVQFRLDTPLVAGPRDPFIVRSLTPPRTIGGGTILKPLTRRLKRSKPAVLENARSLARAIENDKTFVFYTVNDSPNHTATTEDIARTVKLRPQTVTAITDHLVSTGDLIRTADNTYMAAETESILRSNLLDTLKTYHAENPQSPGMTFDDLRNAVDLDPSLFKFMISRLTDAGRIEHRKGRAALSTHKVQFDTAQADLMNTIETIFLDRLFNPPGTDELLRTTKANTRDLTQALNTLAQHKKLVRIDSKITFHTAAVEKAKELLIADLQENGRFESVRFKYLLDTSRKYALPLLDFFDDIGLTRRDGNTRYLKNG</sequence>
<dbReference type="InterPro" id="IPR027417">
    <property type="entry name" value="P-loop_NTPase"/>
</dbReference>
<feature type="domain" description="Tr-type G" evidence="6">
    <location>
        <begin position="5"/>
        <end position="177"/>
    </location>
</feature>
<dbReference type="Gene3D" id="2.40.30.10">
    <property type="entry name" value="Translation factors"/>
    <property type="match status" value="1"/>
</dbReference>
<dbReference type="Pfam" id="PF00009">
    <property type="entry name" value="GTP_EFTU"/>
    <property type="match status" value="1"/>
</dbReference>
<dbReference type="InterPro" id="IPR000795">
    <property type="entry name" value="T_Tr_GTP-bd_dom"/>
</dbReference>
<dbReference type="PANTHER" id="PTHR43721">
    <property type="entry name" value="ELONGATION FACTOR TU-RELATED"/>
    <property type="match status" value="1"/>
</dbReference>
<dbReference type="CDD" id="cd15491">
    <property type="entry name" value="selB_III"/>
    <property type="match status" value="1"/>
</dbReference>
<dbReference type="SUPFAM" id="SSF52540">
    <property type="entry name" value="P-loop containing nucleoside triphosphate hydrolases"/>
    <property type="match status" value="1"/>
</dbReference>
<evidence type="ECO:0000256" key="5">
    <source>
        <dbReference type="ARBA" id="ARBA00023134"/>
    </source>
</evidence>
<reference evidence="8" key="1">
    <citation type="submission" date="2017-02" db="EMBL/GenBank/DDBJ databases">
        <title>Comparative genomics and description of representatives of a novel lineage of planctomycetes thriving in anoxic sediments.</title>
        <authorList>
            <person name="Spring S."/>
            <person name="Bunk B."/>
            <person name="Sproer C."/>
        </authorList>
    </citation>
    <scope>NUCLEOTIDE SEQUENCE [LARGE SCALE GENOMIC DNA]</scope>
    <source>
        <strain evidence="8">ST-NAGAB-D1</strain>
    </source>
</reference>
<evidence type="ECO:0000313" key="7">
    <source>
        <dbReference type="EMBL" id="AQT68218.1"/>
    </source>
</evidence>
<evidence type="ECO:0000256" key="3">
    <source>
        <dbReference type="ARBA" id="ARBA00022741"/>
    </source>
</evidence>
<dbReference type="NCBIfam" id="TIGR00231">
    <property type="entry name" value="small_GTP"/>
    <property type="match status" value="1"/>
</dbReference>
<organism evidence="7 8">
    <name type="scientific">Anaerohalosphaera lusitana</name>
    <dbReference type="NCBI Taxonomy" id="1936003"/>
    <lineage>
        <taxon>Bacteria</taxon>
        <taxon>Pseudomonadati</taxon>
        <taxon>Planctomycetota</taxon>
        <taxon>Phycisphaerae</taxon>
        <taxon>Sedimentisphaerales</taxon>
        <taxon>Anaerohalosphaeraceae</taxon>
        <taxon>Anaerohalosphaera</taxon>
    </lineage>
</organism>
<dbReference type="GO" id="GO:0005525">
    <property type="term" value="F:GTP binding"/>
    <property type="evidence" value="ECO:0007669"/>
    <property type="project" value="UniProtKB-KW"/>
</dbReference>
<keyword evidence="3" id="KW-0547">Nucleotide-binding</keyword>
<dbReference type="InterPro" id="IPR015191">
    <property type="entry name" value="SelB_WHD4"/>
</dbReference>
<dbReference type="Gene3D" id="1.10.10.10">
    <property type="entry name" value="Winged helix-like DNA-binding domain superfamily/Winged helix DNA-binding domain"/>
    <property type="match status" value="1"/>
</dbReference>
<dbReference type="EMBL" id="CP019791">
    <property type="protein sequence ID" value="AQT68218.1"/>
    <property type="molecule type" value="Genomic_DNA"/>
</dbReference>
<accession>A0A1U9NKF6</accession>
<dbReference type="Pfam" id="PF25461">
    <property type="entry name" value="Beta-barrel_SelB"/>
    <property type="match status" value="1"/>
</dbReference>
<dbReference type="InterPro" id="IPR050055">
    <property type="entry name" value="EF-Tu_GTPase"/>
</dbReference>
<evidence type="ECO:0000256" key="4">
    <source>
        <dbReference type="ARBA" id="ARBA00022917"/>
    </source>
</evidence>
<dbReference type="RefSeq" id="WP_146661021.1">
    <property type="nucleotide sequence ID" value="NZ_CP019791.1"/>
</dbReference>
<dbReference type="GO" id="GO:0003746">
    <property type="term" value="F:translation elongation factor activity"/>
    <property type="evidence" value="ECO:0007669"/>
    <property type="project" value="InterPro"/>
</dbReference>
<dbReference type="Gene3D" id="3.40.50.300">
    <property type="entry name" value="P-loop containing nucleotide triphosphate hydrolases"/>
    <property type="match status" value="1"/>
</dbReference>
<dbReference type="Pfam" id="PF09106">
    <property type="entry name" value="WHD_2nd_SelB"/>
    <property type="match status" value="1"/>
</dbReference>
<name>A0A1U9NKF6_9BACT</name>
<keyword evidence="4" id="KW-0648">Protein biosynthesis</keyword>
<dbReference type="NCBIfam" id="TIGR00475">
    <property type="entry name" value="selB"/>
    <property type="match status" value="1"/>
</dbReference>
<evidence type="ECO:0000256" key="1">
    <source>
        <dbReference type="ARBA" id="ARBA00004496"/>
    </source>
</evidence>
<dbReference type="Pfam" id="PF09107">
    <property type="entry name" value="WHD_3rd_SelB"/>
    <property type="match status" value="1"/>
</dbReference>
<dbReference type="KEGG" id="alus:STSP2_01374"/>
<dbReference type="InterPro" id="IPR036390">
    <property type="entry name" value="WH_DNA-bd_sf"/>
</dbReference>
<keyword evidence="5" id="KW-0342">GTP-binding</keyword>
<dbReference type="SUPFAM" id="SSF50465">
    <property type="entry name" value="EF-Tu/eEF-1alpha/eIF2-gamma C-terminal domain"/>
    <property type="match status" value="1"/>
</dbReference>
<dbReference type="GO" id="GO:0001514">
    <property type="term" value="P:selenocysteine incorporation"/>
    <property type="evidence" value="ECO:0007669"/>
    <property type="project" value="InterPro"/>
</dbReference>
<dbReference type="PANTHER" id="PTHR43721:SF22">
    <property type="entry name" value="ELONGATION FACTOR TU, MITOCHONDRIAL"/>
    <property type="match status" value="1"/>
</dbReference>
<dbReference type="CDD" id="cd04171">
    <property type="entry name" value="SelB"/>
    <property type="match status" value="1"/>
</dbReference>
<dbReference type="PROSITE" id="PS51722">
    <property type="entry name" value="G_TR_2"/>
    <property type="match status" value="1"/>
</dbReference>
<dbReference type="Gene3D" id="1.10.10.2770">
    <property type="match status" value="1"/>
</dbReference>
<dbReference type="GO" id="GO:0003924">
    <property type="term" value="F:GTPase activity"/>
    <property type="evidence" value="ECO:0007669"/>
    <property type="project" value="InterPro"/>
</dbReference>
<dbReference type="GO" id="GO:0005829">
    <property type="term" value="C:cytosol"/>
    <property type="evidence" value="ECO:0007669"/>
    <property type="project" value="TreeGrafter"/>
</dbReference>
<proteinExistence type="predicted"/>
<evidence type="ECO:0000259" key="6">
    <source>
        <dbReference type="PROSITE" id="PS51722"/>
    </source>
</evidence>
<gene>
    <name evidence="7" type="primary">selB</name>
    <name evidence="7" type="ORF">STSP2_01374</name>
</gene>
<dbReference type="InterPro" id="IPR057335">
    <property type="entry name" value="Beta-barrel_SelB"/>
</dbReference>
<evidence type="ECO:0000256" key="2">
    <source>
        <dbReference type="ARBA" id="ARBA00022490"/>
    </source>
</evidence>
<dbReference type="InterPro" id="IPR005225">
    <property type="entry name" value="Small_GTP-bd"/>
</dbReference>
<dbReference type="SUPFAM" id="SSF46785">
    <property type="entry name" value="Winged helix' DNA-binding domain"/>
    <property type="match status" value="2"/>
</dbReference>
<dbReference type="OrthoDB" id="9804504at2"/>
<dbReference type="InterPro" id="IPR015190">
    <property type="entry name" value="Elong_fac_SelB-wing-hlx_typ-2"/>
</dbReference>
<dbReference type="InterPro" id="IPR004535">
    <property type="entry name" value="Transl_elong_SelB"/>
</dbReference>
<dbReference type="InterPro" id="IPR009001">
    <property type="entry name" value="Transl_elong_EF1A/Init_IF2_C"/>
</dbReference>
<dbReference type="Proteomes" id="UP000189674">
    <property type="component" value="Chromosome"/>
</dbReference>
<dbReference type="AlphaFoldDB" id="A0A1U9NKF6"/>
<keyword evidence="8" id="KW-1185">Reference proteome</keyword>
<dbReference type="InterPro" id="IPR036388">
    <property type="entry name" value="WH-like_DNA-bd_sf"/>
</dbReference>